<organism evidence="4 5">
    <name type="scientific">Pseudobacter ginsenosidimutans</name>
    <dbReference type="NCBI Taxonomy" id="661488"/>
    <lineage>
        <taxon>Bacteria</taxon>
        <taxon>Pseudomonadati</taxon>
        <taxon>Bacteroidota</taxon>
        <taxon>Chitinophagia</taxon>
        <taxon>Chitinophagales</taxon>
        <taxon>Chitinophagaceae</taxon>
        <taxon>Pseudobacter</taxon>
    </lineage>
</organism>
<keyword evidence="1" id="KW-1133">Transmembrane helix</keyword>
<dbReference type="PANTHER" id="PTHR30273">
    <property type="entry name" value="PERIPLASMIC SIGNAL SENSOR AND SIGMA FACTOR ACTIVATOR FECR-RELATED"/>
    <property type="match status" value="1"/>
</dbReference>
<dbReference type="EMBL" id="SGXA01000001">
    <property type="protein sequence ID" value="RZS75030.1"/>
    <property type="molecule type" value="Genomic_DNA"/>
</dbReference>
<protein>
    <submittedName>
        <fullName evidence="4">FecR family protein</fullName>
    </submittedName>
</protein>
<dbReference type="Gene3D" id="2.60.120.1440">
    <property type="match status" value="1"/>
</dbReference>
<evidence type="ECO:0000313" key="5">
    <source>
        <dbReference type="Proteomes" id="UP000293874"/>
    </source>
</evidence>
<name>A0A4Q7N0C9_9BACT</name>
<evidence type="ECO:0000256" key="1">
    <source>
        <dbReference type="SAM" id="Phobius"/>
    </source>
</evidence>
<proteinExistence type="predicted"/>
<dbReference type="Proteomes" id="UP000293874">
    <property type="component" value="Unassembled WGS sequence"/>
</dbReference>
<accession>A0A4Q7N0C9</accession>
<sequence>MPKAMEKENIKPLLERYLQGNASPSEVELLETWYLDFQGKDDNEIDHAMIEASTNRIWQRLQQSQTKTARLWPRIAVAASLLLAILTAVYFIFRSDHAAIPVVQKYDLPPGKDGATLTLADGRKIPIGEVRSGNIAEESGVRIFKDSVGQLVYEATKQAGDGQAFNILSTASGQQTRLRLPDGSLVFLNAGSSLRYPTHFNGNTKREVSLSGEGYFQVASDRSRPFIVKSQGQQVEVLGTAFNILAYDDRKIRTTLLEGTVAITTGEKKTVLRPGQQALVQDGIISVKEVEAEYEIAWKEGFFLFNGDSLEDIMDRIGKWYDVKVVFADPALKGEKFTGTVSRFEHISKALAILEKTKVASFYLSDRTVTVTRRP</sequence>
<keyword evidence="1" id="KW-0812">Transmembrane</keyword>
<dbReference type="GO" id="GO:0016989">
    <property type="term" value="F:sigma factor antagonist activity"/>
    <property type="evidence" value="ECO:0007669"/>
    <property type="project" value="TreeGrafter"/>
</dbReference>
<dbReference type="AlphaFoldDB" id="A0A4Q7N0C9"/>
<evidence type="ECO:0000259" key="3">
    <source>
        <dbReference type="Pfam" id="PF16344"/>
    </source>
</evidence>
<feature type="domain" description="FecR protein" evidence="2">
    <location>
        <begin position="168"/>
        <end position="261"/>
    </location>
</feature>
<gene>
    <name evidence="4" type="ORF">EV199_0888</name>
</gene>
<evidence type="ECO:0000313" key="4">
    <source>
        <dbReference type="EMBL" id="RZS75030.1"/>
    </source>
</evidence>
<feature type="domain" description="Protein FecR C-terminal" evidence="3">
    <location>
        <begin position="303"/>
        <end position="371"/>
    </location>
</feature>
<dbReference type="InterPro" id="IPR032508">
    <property type="entry name" value="FecR_C"/>
</dbReference>
<keyword evidence="1" id="KW-0472">Membrane</keyword>
<dbReference type="Gene3D" id="3.55.50.30">
    <property type="match status" value="1"/>
</dbReference>
<reference evidence="4 5" key="1">
    <citation type="submission" date="2019-02" db="EMBL/GenBank/DDBJ databases">
        <title>Genomic Encyclopedia of Type Strains, Phase IV (KMG-IV): sequencing the most valuable type-strain genomes for metagenomic binning, comparative biology and taxonomic classification.</title>
        <authorList>
            <person name="Goeker M."/>
        </authorList>
    </citation>
    <scope>NUCLEOTIDE SEQUENCE [LARGE SCALE GENOMIC DNA]</scope>
    <source>
        <strain evidence="4 5">DSM 18116</strain>
    </source>
</reference>
<dbReference type="InterPro" id="IPR012373">
    <property type="entry name" value="Ferrdict_sens_TM"/>
</dbReference>
<comment type="caution">
    <text evidence="4">The sequence shown here is derived from an EMBL/GenBank/DDBJ whole genome shotgun (WGS) entry which is preliminary data.</text>
</comment>
<dbReference type="InterPro" id="IPR006860">
    <property type="entry name" value="FecR"/>
</dbReference>
<feature type="transmembrane region" description="Helical" evidence="1">
    <location>
        <begin position="71"/>
        <end position="93"/>
    </location>
</feature>
<dbReference type="Pfam" id="PF04773">
    <property type="entry name" value="FecR"/>
    <property type="match status" value="1"/>
</dbReference>
<evidence type="ECO:0000259" key="2">
    <source>
        <dbReference type="Pfam" id="PF04773"/>
    </source>
</evidence>
<keyword evidence="5" id="KW-1185">Reference proteome</keyword>
<dbReference type="PIRSF" id="PIRSF018266">
    <property type="entry name" value="FecR"/>
    <property type="match status" value="1"/>
</dbReference>
<dbReference type="PANTHER" id="PTHR30273:SF2">
    <property type="entry name" value="PROTEIN FECR"/>
    <property type="match status" value="1"/>
</dbReference>
<dbReference type="Pfam" id="PF16344">
    <property type="entry name" value="FecR_C"/>
    <property type="match status" value="1"/>
</dbReference>